<feature type="transmembrane region" description="Helical" evidence="4">
    <location>
        <begin position="289"/>
        <end position="312"/>
    </location>
</feature>
<feature type="transmembrane region" description="Helical" evidence="4">
    <location>
        <begin position="124"/>
        <end position="143"/>
    </location>
</feature>
<feature type="transmembrane region" description="Helical" evidence="4">
    <location>
        <begin position="193"/>
        <end position="219"/>
    </location>
</feature>
<sequence length="385" mass="40082">MCAMFIGIGLARFAYTPLMPALVGQNWFDQSQAAYIGAANLAGYFIGALLSRKLASGHPRLALQVSMVACAVSFFACAWPSSFLWFSFWRFLSGFAGAVALVTAAPFVLPFVPEKRRGFASGMIFVGPALGVTLGAVLVPWLVTQGLTFTWIALGVVCVIVTALGWSGWPPAPARQPAGAAANPAPVPHGRSAAAVAMLLAGVYAVYALSAFGLVPHMIFLADYVARGLNWGLTSGAMYWGLFGVGAMLGPVITGACGDRFGFRATLRVGLVLQMLGVGVLAVSANPILLAGSSILIGAFVPGVAVLTMGRLREVAPADRIPDGWRIATVGFAVGQAAAGYIFSWVFARTHDYPLLFGIGAGIIVLALAVELTTSALAARQNRAT</sequence>
<dbReference type="GO" id="GO:0022857">
    <property type="term" value="F:transmembrane transporter activity"/>
    <property type="evidence" value="ECO:0007669"/>
    <property type="project" value="InterPro"/>
</dbReference>
<dbReference type="EMBL" id="SLWL01000006">
    <property type="protein sequence ID" value="TCO13345.1"/>
    <property type="molecule type" value="Genomic_DNA"/>
</dbReference>
<evidence type="ECO:0000256" key="2">
    <source>
        <dbReference type="ARBA" id="ARBA00022989"/>
    </source>
</evidence>
<keyword evidence="1 4" id="KW-0812">Transmembrane</keyword>
<protein>
    <submittedName>
        <fullName evidence="6">Putative MFS family arabinose efflux permease</fullName>
    </submittedName>
</protein>
<dbReference type="InterPro" id="IPR036259">
    <property type="entry name" value="MFS_trans_sf"/>
</dbReference>
<feature type="transmembrane region" description="Helical" evidence="4">
    <location>
        <begin position="149"/>
        <end position="172"/>
    </location>
</feature>
<evidence type="ECO:0000256" key="4">
    <source>
        <dbReference type="SAM" id="Phobius"/>
    </source>
</evidence>
<reference evidence="6 7" key="1">
    <citation type="submission" date="2019-03" db="EMBL/GenBank/DDBJ databases">
        <title>Genomic Encyclopedia of Type Strains, Phase IV (KMG-IV): sequencing the most valuable type-strain genomes for metagenomic binning, comparative biology and taxonomic classification.</title>
        <authorList>
            <person name="Goeker M."/>
        </authorList>
    </citation>
    <scope>NUCLEOTIDE SEQUENCE [LARGE SCALE GENOMIC DNA]</scope>
    <source>
        <strain evidence="6 7">DSM 22958</strain>
    </source>
</reference>
<dbReference type="PANTHER" id="PTHR23537:SF1">
    <property type="entry name" value="SUGAR TRANSPORTER"/>
    <property type="match status" value="1"/>
</dbReference>
<evidence type="ECO:0000256" key="3">
    <source>
        <dbReference type="ARBA" id="ARBA00023136"/>
    </source>
</evidence>
<feature type="transmembrane region" description="Helical" evidence="4">
    <location>
        <begin position="239"/>
        <end position="258"/>
    </location>
</feature>
<evidence type="ECO:0000313" key="7">
    <source>
        <dbReference type="Proteomes" id="UP000294881"/>
    </source>
</evidence>
<evidence type="ECO:0000313" key="6">
    <source>
        <dbReference type="EMBL" id="TCO13345.1"/>
    </source>
</evidence>
<dbReference type="Gene3D" id="1.20.1250.20">
    <property type="entry name" value="MFS general substrate transporter like domains"/>
    <property type="match status" value="2"/>
</dbReference>
<keyword evidence="7" id="KW-1185">Reference proteome</keyword>
<dbReference type="InterPro" id="IPR020846">
    <property type="entry name" value="MFS_dom"/>
</dbReference>
<dbReference type="InterPro" id="IPR010645">
    <property type="entry name" value="MFS_4"/>
</dbReference>
<gene>
    <name evidence="6" type="ORF">EV666_10655</name>
</gene>
<feature type="transmembrane region" description="Helical" evidence="4">
    <location>
        <begin position="62"/>
        <end position="85"/>
    </location>
</feature>
<feature type="transmembrane region" description="Helical" evidence="4">
    <location>
        <begin position="33"/>
        <end position="50"/>
    </location>
</feature>
<dbReference type="AlphaFoldDB" id="A0A4R2GVR4"/>
<proteinExistence type="predicted"/>
<keyword evidence="3 4" id="KW-0472">Membrane</keyword>
<dbReference type="SUPFAM" id="SSF103473">
    <property type="entry name" value="MFS general substrate transporter"/>
    <property type="match status" value="1"/>
</dbReference>
<evidence type="ECO:0000259" key="5">
    <source>
        <dbReference type="PROSITE" id="PS50850"/>
    </source>
</evidence>
<dbReference type="RefSeq" id="WP_207906369.1">
    <property type="nucleotide sequence ID" value="NZ_JBHUNN010000002.1"/>
</dbReference>
<feature type="transmembrane region" description="Helical" evidence="4">
    <location>
        <begin position="265"/>
        <end position="283"/>
    </location>
</feature>
<feature type="domain" description="Major facilitator superfamily (MFS) profile" evidence="5">
    <location>
        <begin position="1"/>
        <end position="379"/>
    </location>
</feature>
<comment type="caution">
    <text evidence="6">The sequence shown here is derived from an EMBL/GenBank/DDBJ whole genome shotgun (WGS) entry which is preliminary data.</text>
</comment>
<dbReference type="PROSITE" id="PS50850">
    <property type="entry name" value="MFS"/>
    <property type="match status" value="1"/>
</dbReference>
<dbReference type="Pfam" id="PF06779">
    <property type="entry name" value="MFS_4"/>
    <property type="match status" value="1"/>
</dbReference>
<accession>A0A4R2GVR4</accession>
<dbReference type="Proteomes" id="UP000294881">
    <property type="component" value="Unassembled WGS sequence"/>
</dbReference>
<feature type="transmembrane region" description="Helical" evidence="4">
    <location>
        <begin position="324"/>
        <end position="347"/>
    </location>
</feature>
<dbReference type="GO" id="GO:0005886">
    <property type="term" value="C:plasma membrane"/>
    <property type="evidence" value="ECO:0007669"/>
    <property type="project" value="TreeGrafter"/>
</dbReference>
<keyword evidence="2 4" id="KW-1133">Transmembrane helix</keyword>
<dbReference type="PANTHER" id="PTHR23537">
    <property type="match status" value="1"/>
</dbReference>
<feature type="transmembrane region" description="Helical" evidence="4">
    <location>
        <begin position="91"/>
        <end position="112"/>
    </location>
</feature>
<name>A0A4R2GVR4_9HYPH</name>
<evidence type="ECO:0000256" key="1">
    <source>
        <dbReference type="ARBA" id="ARBA00022692"/>
    </source>
</evidence>
<organism evidence="6 7">
    <name type="scientific">Camelimonas lactis</name>
    <dbReference type="NCBI Taxonomy" id="659006"/>
    <lineage>
        <taxon>Bacteria</taxon>
        <taxon>Pseudomonadati</taxon>
        <taxon>Pseudomonadota</taxon>
        <taxon>Alphaproteobacteria</taxon>
        <taxon>Hyphomicrobiales</taxon>
        <taxon>Chelatococcaceae</taxon>
        <taxon>Camelimonas</taxon>
    </lineage>
</organism>
<feature type="transmembrane region" description="Helical" evidence="4">
    <location>
        <begin position="353"/>
        <end position="379"/>
    </location>
</feature>